<reference evidence="1" key="1">
    <citation type="submission" date="2022-01" db="EMBL/GenBank/DDBJ databases">
        <authorList>
            <person name="King R."/>
        </authorList>
    </citation>
    <scope>NUCLEOTIDE SEQUENCE</scope>
</reference>
<reference evidence="1" key="2">
    <citation type="submission" date="2022-10" db="EMBL/GenBank/DDBJ databases">
        <authorList>
            <consortium name="ENA_rothamsted_submissions"/>
            <consortium name="culmorum"/>
            <person name="King R."/>
        </authorList>
    </citation>
    <scope>NUCLEOTIDE SEQUENCE</scope>
</reference>
<sequence length="62" mass="7255">MSRAFYIPPQTQNMNNSVGNSELVDILIATLISLLRRRNQCTRRCCARNLHRHESHNFTRSI</sequence>
<dbReference type="EMBL" id="OU895878">
    <property type="protein sequence ID" value="CAG9805397.1"/>
    <property type="molecule type" value="Genomic_DNA"/>
</dbReference>
<keyword evidence="2" id="KW-1185">Reference proteome</keyword>
<gene>
    <name evidence="1" type="ORF">CHIRRI_LOCUS8269</name>
</gene>
<name>A0A9N9WU46_9DIPT</name>
<accession>A0A9N9WU46</accession>
<organism evidence="1 2">
    <name type="scientific">Chironomus riparius</name>
    <dbReference type="NCBI Taxonomy" id="315576"/>
    <lineage>
        <taxon>Eukaryota</taxon>
        <taxon>Metazoa</taxon>
        <taxon>Ecdysozoa</taxon>
        <taxon>Arthropoda</taxon>
        <taxon>Hexapoda</taxon>
        <taxon>Insecta</taxon>
        <taxon>Pterygota</taxon>
        <taxon>Neoptera</taxon>
        <taxon>Endopterygota</taxon>
        <taxon>Diptera</taxon>
        <taxon>Nematocera</taxon>
        <taxon>Chironomoidea</taxon>
        <taxon>Chironomidae</taxon>
        <taxon>Chironominae</taxon>
        <taxon>Chironomus</taxon>
    </lineage>
</organism>
<dbReference type="Proteomes" id="UP001153620">
    <property type="component" value="Chromosome 2"/>
</dbReference>
<proteinExistence type="predicted"/>
<protein>
    <submittedName>
        <fullName evidence="1">Uncharacterized protein</fullName>
    </submittedName>
</protein>
<evidence type="ECO:0000313" key="2">
    <source>
        <dbReference type="Proteomes" id="UP001153620"/>
    </source>
</evidence>
<evidence type="ECO:0000313" key="1">
    <source>
        <dbReference type="EMBL" id="CAG9805397.1"/>
    </source>
</evidence>
<dbReference type="AlphaFoldDB" id="A0A9N9WU46"/>